<dbReference type="InterPro" id="IPR046347">
    <property type="entry name" value="bZIP_sf"/>
</dbReference>
<evidence type="ECO:0000256" key="3">
    <source>
        <dbReference type="ARBA" id="ARBA00023125"/>
    </source>
</evidence>
<keyword evidence="6" id="KW-0539">Nucleus</keyword>
<reference evidence="10" key="1">
    <citation type="submission" date="2010-06" db="EMBL/GenBank/DDBJ databases">
        <title>Neuroectoderm as the default state of ectoderm differentiation in the absence of Nodal and BMP signaling in the sea urchin embryo: evidence from gene regulatory network analysis.</title>
        <authorList>
            <person name="Saudemont A."/>
            <person name="Haillot E."/>
            <person name="Lepage T."/>
            <person name="Mekpoh F."/>
            <person name="Quirin M."/>
            <person name="Bessodes N."/>
            <person name="Range R."/>
            <person name="Lapraz F."/>
            <person name="Duboc V."/>
            <person name="Rottinger E."/>
        </authorList>
    </citation>
    <scope>NUCLEOTIDE SEQUENCE</scope>
</reference>
<keyword evidence="3" id="KW-0238">DNA-binding</keyword>
<evidence type="ECO:0000256" key="6">
    <source>
        <dbReference type="ARBA" id="ARBA00023242"/>
    </source>
</evidence>
<proteinExistence type="evidence at transcript level"/>
<feature type="domain" description="BZIP" evidence="9">
    <location>
        <begin position="306"/>
        <end position="369"/>
    </location>
</feature>
<feature type="compositionally biased region" description="Low complexity" evidence="8">
    <location>
        <begin position="231"/>
        <end position="241"/>
    </location>
</feature>
<accession>E7CRF0</accession>
<feature type="coiled-coil region" evidence="7">
    <location>
        <begin position="324"/>
        <end position="372"/>
    </location>
</feature>
<evidence type="ECO:0000259" key="9">
    <source>
        <dbReference type="PROSITE" id="PS50217"/>
    </source>
</evidence>
<dbReference type="GO" id="GO:0005634">
    <property type="term" value="C:nucleus"/>
    <property type="evidence" value="ECO:0007669"/>
    <property type="project" value="UniProtKB-SubCell"/>
</dbReference>
<evidence type="ECO:0000256" key="2">
    <source>
        <dbReference type="ARBA" id="ARBA00023015"/>
    </source>
</evidence>
<keyword evidence="7" id="KW-0175">Coiled coil</keyword>
<evidence type="ECO:0000256" key="1">
    <source>
        <dbReference type="ARBA" id="ARBA00004123"/>
    </source>
</evidence>
<dbReference type="AlphaFoldDB" id="E7CRF0"/>
<dbReference type="GO" id="GO:0000981">
    <property type="term" value="F:DNA-binding transcription factor activity, RNA polymerase II-specific"/>
    <property type="evidence" value="ECO:0007669"/>
    <property type="project" value="TreeGrafter"/>
</dbReference>
<name>E7CRF0_PARLI</name>
<evidence type="ECO:0000256" key="5">
    <source>
        <dbReference type="ARBA" id="ARBA00023163"/>
    </source>
</evidence>
<dbReference type="Gene3D" id="1.20.5.170">
    <property type="match status" value="1"/>
</dbReference>
<feature type="compositionally biased region" description="Polar residues" evidence="8">
    <location>
        <begin position="69"/>
        <end position="89"/>
    </location>
</feature>
<dbReference type="SUPFAM" id="SSF57959">
    <property type="entry name" value="Leucine zipper domain"/>
    <property type="match status" value="1"/>
</dbReference>
<dbReference type="Pfam" id="PF00170">
    <property type="entry name" value="bZIP_1"/>
    <property type="match status" value="1"/>
</dbReference>
<dbReference type="PROSITE" id="PS50217">
    <property type="entry name" value="BZIP"/>
    <property type="match status" value="1"/>
</dbReference>
<dbReference type="GO" id="GO:0035497">
    <property type="term" value="F:cAMP response element binding"/>
    <property type="evidence" value="ECO:0007669"/>
    <property type="project" value="TreeGrafter"/>
</dbReference>
<keyword evidence="4" id="KW-0010">Activator</keyword>
<keyword evidence="5" id="KW-0804">Transcription</keyword>
<organism evidence="10">
    <name type="scientific">Paracentrotus lividus</name>
    <name type="common">Common sea urchin</name>
    <dbReference type="NCBI Taxonomy" id="7656"/>
    <lineage>
        <taxon>Eukaryota</taxon>
        <taxon>Metazoa</taxon>
        <taxon>Echinodermata</taxon>
        <taxon>Eleutherozoa</taxon>
        <taxon>Echinozoa</taxon>
        <taxon>Echinoidea</taxon>
        <taxon>Euechinoidea</taxon>
        <taxon>Echinacea</taxon>
        <taxon>Camarodonta</taxon>
        <taxon>Echinidea</taxon>
        <taxon>Echinidae</taxon>
        <taxon>Paracentrotus</taxon>
    </lineage>
</organism>
<dbReference type="EMBL" id="HM535633">
    <property type="protein sequence ID" value="ADM47611.1"/>
    <property type="molecule type" value="mRNA"/>
</dbReference>
<evidence type="ECO:0000313" key="10">
    <source>
        <dbReference type="EMBL" id="ADM47611.1"/>
    </source>
</evidence>
<protein>
    <submittedName>
        <fullName evidence="10">Creb3L3</fullName>
    </submittedName>
</protein>
<dbReference type="CDD" id="cd14689">
    <property type="entry name" value="bZIP_CREB3"/>
    <property type="match status" value="1"/>
</dbReference>
<dbReference type="PANTHER" id="PTHR46004">
    <property type="entry name" value="CYCLIC AMP RESPONSE ELEMENT-BINDING PROTEIN A"/>
    <property type="match status" value="1"/>
</dbReference>
<feature type="region of interest" description="Disordered" evidence="8">
    <location>
        <begin position="208"/>
        <end position="252"/>
    </location>
</feature>
<dbReference type="PANTHER" id="PTHR46004:SF3">
    <property type="entry name" value="CYCLIC AMP RESPONSE ELEMENT-BINDING PROTEIN A"/>
    <property type="match status" value="1"/>
</dbReference>
<evidence type="ECO:0000256" key="7">
    <source>
        <dbReference type="SAM" id="Coils"/>
    </source>
</evidence>
<comment type="subcellular location">
    <subcellularLocation>
        <location evidence="1">Nucleus</location>
    </subcellularLocation>
</comment>
<dbReference type="PROSITE" id="PS00036">
    <property type="entry name" value="BZIP_BASIC"/>
    <property type="match status" value="1"/>
</dbReference>
<evidence type="ECO:0000256" key="4">
    <source>
        <dbReference type="ARBA" id="ARBA00023159"/>
    </source>
</evidence>
<evidence type="ECO:0000256" key="8">
    <source>
        <dbReference type="SAM" id="MobiDB-lite"/>
    </source>
</evidence>
<dbReference type="SMART" id="SM00338">
    <property type="entry name" value="BRLZ"/>
    <property type="match status" value="1"/>
</dbReference>
<feature type="region of interest" description="Disordered" evidence="8">
    <location>
        <begin position="61"/>
        <end position="91"/>
    </location>
</feature>
<keyword evidence="2" id="KW-0805">Transcription regulation</keyword>
<sequence length="574" mass="63800">MDGLLGEERVFDGADEDFKYILDSDVFHNVPMTDHLDGLSSSSYYEYDYLFDDDPLLSADKMVSGAEPNDTTPPHITSEHSYSMMSEPNSPMMKDIKQEDDLDSDYEPVGLEDMLPVSPETDDHHISLLSSDQHHTTPTSTTNNTPGGLTTGYLLMDKLTGTKSILTSANRTSLIRHGEMKSTTTTLQQKQEGSKIKLEVVTMMNVDNGLDSKHHMPPTPPGSTASDSDGSESPRSTPSSPRALPIQPAKRPICHTRTVSPQLLTNIQKLPQSGPLHLTEEEKRTLRQEGYPIPTKLPLTKAEEKSLKKVRRKIKNKISAQESRRKKKEYLEALEKRMDSYTSENTELKRKVENLENTNQSLASQLSKLQSIVNKISKPIKAHTTQTGTCLMVLVLCFAVFLGSWTPHSFLSSNQHLPKIFSSSSPNNDMPHPFFGPYGNNIQYSAPSFHGDEGADDEVDPIFRMYGPKPASGSDDNDDPYATYSMRSSRTLLSYQDEEDAHYHDNSHALLNDITPEVPSFAKMAAAMMTGQGSEVAGVESEETGYEAYMMHPDMEAKIIPVDTMALINRSSNK</sequence>
<dbReference type="FunFam" id="1.20.5.170:FF:000054">
    <property type="entry name" value="Cyclic AMP-responsive element-binding protein 3-like 2"/>
    <property type="match status" value="1"/>
</dbReference>
<dbReference type="InterPro" id="IPR004827">
    <property type="entry name" value="bZIP"/>
</dbReference>